<dbReference type="InterPro" id="IPR050570">
    <property type="entry name" value="Cell_wall_metabolism_enzyme"/>
</dbReference>
<reference evidence="5 7" key="2">
    <citation type="submission" date="2020-02" db="EMBL/GenBank/DDBJ databases">
        <title>Genome sequence of Parvularcula flava strain NH6-79.</title>
        <authorList>
            <person name="Abdul Karim M.H."/>
            <person name="Lam M.Q."/>
            <person name="Chen S.J."/>
            <person name="Yahya A."/>
            <person name="Shahir S."/>
            <person name="Shamsir M.S."/>
            <person name="Chong C.S."/>
        </authorList>
    </citation>
    <scope>NUCLEOTIDE SEQUENCE [LARGE SCALE GENOMIC DNA]</scope>
    <source>
        <strain evidence="5 7">NH6-79</strain>
    </source>
</reference>
<comment type="caution">
    <text evidence="4">The sequence shown here is derived from an EMBL/GenBank/DDBJ whole genome shotgun (WGS) entry which is preliminary data.</text>
</comment>
<evidence type="ECO:0000313" key="5">
    <source>
        <dbReference type="EMBL" id="NHK29250.1"/>
    </source>
</evidence>
<dbReference type="PANTHER" id="PTHR21666:SF270">
    <property type="entry name" value="MUREIN HYDROLASE ACTIVATOR ENVC"/>
    <property type="match status" value="1"/>
</dbReference>
<reference evidence="4" key="3">
    <citation type="submission" date="2020-09" db="EMBL/GenBank/DDBJ databases">
        <authorList>
            <person name="Sun Q."/>
            <person name="Zhou Y."/>
        </authorList>
    </citation>
    <scope>NUCLEOTIDE SEQUENCE</scope>
    <source>
        <strain evidence="4">CGMCC 1.14984</strain>
    </source>
</reference>
<dbReference type="Proteomes" id="UP000818603">
    <property type="component" value="Unassembled WGS sequence"/>
</dbReference>
<evidence type="ECO:0000313" key="4">
    <source>
        <dbReference type="EMBL" id="GGI01346.1"/>
    </source>
</evidence>
<organism evidence="4 6">
    <name type="scientific">Aquisalinus luteolus</name>
    <dbReference type="NCBI Taxonomy" id="1566827"/>
    <lineage>
        <taxon>Bacteria</taxon>
        <taxon>Pseudomonadati</taxon>
        <taxon>Pseudomonadota</taxon>
        <taxon>Alphaproteobacteria</taxon>
        <taxon>Parvularculales</taxon>
        <taxon>Parvularculaceae</taxon>
        <taxon>Aquisalinus</taxon>
    </lineage>
</organism>
<dbReference type="InterPro" id="IPR011055">
    <property type="entry name" value="Dup_hybrid_motif"/>
</dbReference>
<dbReference type="InterPro" id="IPR016047">
    <property type="entry name" value="M23ase_b-sheet_dom"/>
</dbReference>
<proteinExistence type="predicted"/>
<dbReference type="GO" id="GO:0004222">
    <property type="term" value="F:metalloendopeptidase activity"/>
    <property type="evidence" value="ECO:0007669"/>
    <property type="project" value="TreeGrafter"/>
</dbReference>
<keyword evidence="1" id="KW-0472">Membrane</keyword>
<protein>
    <submittedName>
        <fullName evidence="5">Peptidoglycan DD-metalloendopeptidase family protein</fullName>
    </submittedName>
</protein>
<dbReference type="Proteomes" id="UP000621856">
    <property type="component" value="Unassembled WGS sequence"/>
</dbReference>
<dbReference type="Pfam" id="PF01551">
    <property type="entry name" value="Peptidase_M23"/>
    <property type="match status" value="1"/>
</dbReference>
<evidence type="ECO:0000313" key="7">
    <source>
        <dbReference type="Proteomes" id="UP000818603"/>
    </source>
</evidence>
<dbReference type="Gene3D" id="3.30.2010.10">
    <property type="entry name" value="Metalloproteases ('zincins'), catalytic domain"/>
    <property type="match status" value="1"/>
</dbReference>
<sequence>MTFITLLTFALLWTGLVWLSARYLARDEQSDWSAWWALHLLAAVLPVAGLVAAGFLPALPAAIEIAMPQDLSFLDGPVGVGQGGEPAGMPFAGLLNKGLLGAAILYAVVAAAMLANFFIGRVRLALLVRRSCPVFVSDTDVPVLVCAEDISPFAFSGILFAGKPAIVIPASLLEEVGEAAIEPVIAHEAAHLTRRDTDIAFAFSLAAILLWPSPFIAMMVRRWRLSAELQCDRAALSRADASSRKAYARTLLAALRLTKLSAEKKMAGRALPCPPAAFSTSQLKDEKMRMTHIMEGASGARKSPFAAAGLYMAVACLSVVGMGAALTLGTGANAASGENATIVEGAKITSSYGMRRLPPILGGRDEEMHNGVDLVQRMGSPIYAPADSIVLEVTEDFRGSPHYGKVVVLQSAGGVTTVFAHLDAWVVEKGQSVKKGQKVAELGNTGRSSGPHVHIETLVHGTRVDPATVWSGLSK</sequence>
<evidence type="ECO:0000259" key="2">
    <source>
        <dbReference type="Pfam" id="PF01551"/>
    </source>
</evidence>
<feature type="transmembrane region" description="Helical" evidence="1">
    <location>
        <begin position="35"/>
        <end position="59"/>
    </location>
</feature>
<dbReference type="SUPFAM" id="SSF51261">
    <property type="entry name" value="Duplicated hybrid motif"/>
    <property type="match status" value="1"/>
</dbReference>
<dbReference type="InterPro" id="IPR008756">
    <property type="entry name" value="Peptidase_M56"/>
</dbReference>
<dbReference type="CDD" id="cd07341">
    <property type="entry name" value="M56_BlaR1_MecR1_like"/>
    <property type="match status" value="1"/>
</dbReference>
<dbReference type="RefSeq" id="WP_155142113.1">
    <property type="nucleotide sequence ID" value="NZ_BMGZ01000004.1"/>
</dbReference>
<accession>A0A8J3A5S3</accession>
<keyword evidence="7" id="KW-1185">Reference proteome</keyword>
<dbReference type="PANTHER" id="PTHR21666">
    <property type="entry name" value="PEPTIDASE-RELATED"/>
    <property type="match status" value="1"/>
</dbReference>
<keyword evidence="1" id="KW-1133">Transmembrane helix</keyword>
<dbReference type="EMBL" id="BMGZ01000004">
    <property type="protein sequence ID" value="GGI01346.1"/>
    <property type="molecule type" value="Genomic_DNA"/>
</dbReference>
<dbReference type="Gene3D" id="2.70.70.10">
    <property type="entry name" value="Glucose Permease (Domain IIA)"/>
    <property type="match status" value="1"/>
</dbReference>
<evidence type="ECO:0000259" key="3">
    <source>
        <dbReference type="Pfam" id="PF05569"/>
    </source>
</evidence>
<dbReference type="Pfam" id="PF05569">
    <property type="entry name" value="Peptidase_M56"/>
    <property type="match status" value="1"/>
</dbReference>
<dbReference type="CDD" id="cd12797">
    <property type="entry name" value="M23_peptidase"/>
    <property type="match status" value="1"/>
</dbReference>
<dbReference type="AlphaFoldDB" id="A0A8J3A5S3"/>
<feature type="transmembrane region" description="Helical" evidence="1">
    <location>
        <begin position="199"/>
        <end position="220"/>
    </location>
</feature>
<reference evidence="4" key="1">
    <citation type="journal article" date="2014" name="Int. J. Syst. Evol. Microbiol.">
        <title>Complete genome sequence of Corynebacterium casei LMG S-19264T (=DSM 44701T), isolated from a smear-ripened cheese.</title>
        <authorList>
            <consortium name="US DOE Joint Genome Institute (JGI-PGF)"/>
            <person name="Walter F."/>
            <person name="Albersmeier A."/>
            <person name="Kalinowski J."/>
            <person name="Ruckert C."/>
        </authorList>
    </citation>
    <scope>NUCLEOTIDE SEQUENCE</scope>
    <source>
        <strain evidence="4">CGMCC 1.14984</strain>
    </source>
</reference>
<feature type="domain" description="Peptidase M56" evidence="3">
    <location>
        <begin position="162"/>
        <end position="259"/>
    </location>
</feature>
<evidence type="ECO:0000313" key="6">
    <source>
        <dbReference type="Proteomes" id="UP000621856"/>
    </source>
</evidence>
<keyword evidence="1" id="KW-0812">Transmembrane</keyword>
<evidence type="ECO:0000256" key="1">
    <source>
        <dbReference type="SAM" id="Phobius"/>
    </source>
</evidence>
<dbReference type="EMBL" id="VCJR02000004">
    <property type="protein sequence ID" value="NHK29250.1"/>
    <property type="molecule type" value="Genomic_DNA"/>
</dbReference>
<feature type="transmembrane region" description="Helical" evidence="1">
    <location>
        <begin position="99"/>
        <end position="119"/>
    </location>
</feature>
<feature type="domain" description="M23ase beta-sheet core" evidence="2">
    <location>
        <begin position="368"/>
        <end position="466"/>
    </location>
</feature>
<name>A0A8J3A5S3_9PROT</name>
<gene>
    <name evidence="5" type="ORF">FF098_015130</name>
    <name evidence="4" type="ORF">GCM10011355_31770</name>
</gene>